<evidence type="ECO:0000313" key="6">
    <source>
        <dbReference type="EMBL" id="RDX71330.1"/>
    </source>
</evidence>
<feature type="non-terminal residue" evidence="6">
    <location>
        <position position="1"/>
    </location>
</feature>
<comment type="subcellular location">
    <subcellularLocation>
        <location evidence="1">Membrane</location>
        <topology evidence="1">Single-pass type II membrane protein</topology>
    </subcellularLocation>
</comment>
<evidence type="ECO:0000256" key="5">
    <source>
        <dbReference type="ARBA" id="ARBA00023180"/>
    </source>
</evidence>
<comment type="caution">
    <text evidence="6">The sequence shown here is derived from an EMBL/GenBank/DDBJ whole genome shotgun (WGS) entry which is preliminary data.</text>
</comment>
<evidence type="ECO:0000256" key="2">
    <source>
        <dbReference type="ARBA" id="ARBA00022676"/>
    </source>
</evidence>
<keyword evidence="4" id="KW-0472">Membrane</keyword>
<organism evidence="6 7">
    <name type="scientific">Mucuna pruriens</name>
    <name type="common">Velvet bean</name>
    <name type="synonym">Dolichos pruriens</name>
    <dbReference type="NCBI Taxonomy" id="157652"/>
    <lineage>
        <taxon>Eukaryota</taxon>
        <taxon>Viridiplantae</taxon>
        <taxon>Streptophyta</taxon>
        <taxon>Embryophyta</taxon>
        <taxon>Tracheophyta</taxon>
        <taxon>Spermatophyta</taxon>
        <taxon>Magnoliopsida</taxon>
        <taxon>eudicotyledons</taxon>
        <taxon>Gunneridae</taxon>
        <taxon>Pentapetalae</taxon>
        <taxon>rosids</taxon>
        <taxon>fabids</taxon>
        <taxon>Fabales</taxon>
        <taxon>Fabaceae</taxon>
        <taxon>Papilionoideae</taxon>
        <taxon>50 kb inversion clade</taxon>
        <taxon>NPAAA clade</taxon>
        <taxon>indigoferoid/millettioid clade</taxon>
        <taxon>Phaseoleae</taxon>
        <taxon>Mucuna</taxon>
    </lineage>
</organism>
<name>A0A371EZ41_MUCPR</name>
<protein>
    <submittedName>
        <fullName evidence="6">Beta-glucuronosyltransferase GlcAT14A</fullName>
    </submittedName>
</protein>
<keyword evidence="2" id="KW-0328">Glycosyltransferase</keyword>
<dbReference type="Proteomes" id="UP000257109">
    <property type="component" value="Unassembled WGS sequence"/>
</dbReference>
<evidence type="ECO:0000313" key="7">
    <source>
        <dbReference type="Proteomes" id="UP000257109"/>
    </source>
</evidence>
<dbReference type="InterPro" id="IPR044610">
    <property type="entry name" value="GLCAT14A/B/C"/>
</dbReference>
<sequence length="437" mass="49384">MGVEKKWLFALFTAAFFSLIILMLSSFSCFTSPMPFPSIVHHGPHYPPAFAYFISGGSRDSDRIFRLLLAIYHPRNRYLLHLGMDARDEERQRLVAAVMSMPAIRAFGNVDVVGKADYVTYLGSSNVAVALRAAAVMMKLDGGWDWFVTLSARDYPLVTQDGNAYTVISVLNHGLSNFLIQTLLSVSDLSHVFSSVQRDLNFIDHTSDLGWKEKDRFQPIVVDPAIYLARRSQIFQATEKRQTPDAFNLFTGKSILSCGSPWVILSRSFLEFCIFGWDNLPRTLLMYFTNIKLSQEGYFHSVICNAPEFKNTTVNGDLRYMIWDNPPKMEPLSLNVSVYDQMVESGAAFARQFEVGDPVLDMIDKKILKRGRNRAVPGAWCSGRRSWWVDPCSQWGDVNSLKPGPQAKKLEESVASLLDDWSSHKNQCLNPSEETLD</sequence>
<dbReference type="InterPro" id="IPR003406">
    <property type="entry name" value="Glyco_trans_14"/>
</dbReference>
<dbReference type="PANTHER" id="PTHR45719">
    <property type="entry name" value="GLYCOSYLTRANSFERASE"/>
    <property type="match status" value="1"/>
</dbReference>
<gene>
    <name evidence="6" type="primary">GLCAT14A</name>
    <name evidence="6" type="ORF">CR513_49338</name>
</gene>
<dbReference type="GO" id="GO:0015020">
    <property type="term" value="F:glucuronosyltransferase activity"/>
    <property type="evidence" value="ECO:0007669"/>
    <property type="project" value="InterPro"/>
</dbReference>
<dbReference type="AlphaFoldDB" id="A0A371EZ41"/>
<evidence type="ECO:0000256" key="3">
    <source>
        <dbReference type="ARBA" id="ARBA00022679"/>
    </source>
</evidence>
<keyword evidence="3" id="KW-0808">Transferase</keyword>
<keyword evidence="7" id="KW-1185">Reference proteome</keyword>
<dbReference type="PANTHER" id="PTHR45719:SF14">
    <property type="entry name" value="BETA-GLUCURONOSYLTRANSFERASE GLCAT14A"/>
    <property type="match status" value="1"/>
</dbReference>
<dbReference type="OrthoDB" id="2019572at2759"/>
<keyword evidence="5" id="KW-0325">Glycoprotein</keyword>
<evidence type="ECO:0000256" key="4">
    <source>
        <dbReference type="ARBA" id="ARBA00023136"/>
    </source>
</evidence>
<evidence type="ECO:0000256" key="1">
    <source>
        <dbReference type="ARBA" id="ARBA00004606"/>
    </source>
</evidence>
<proteinExistence type="predicted"/>
<dbReference type="PROSITE" id="PS51257">
    <property type="entry name" value="PROKAR_LIPOPROTEIN"/>
    <property type="match status" value="1"/>
</dbReference>
<dbReference type="EMBL" id="QJKJ01011375">
    <property type="protein sequence ID" value="RDX71330.1"/>
    <property type="molecule type" value="Genomic_DNA"/>
</dbReference>
<reference evidence="6" key="1">
    <citation type="submission" date="2018-05" db="EMBL/GenBank/DDBJ databases">
        <title>Draft genome of Mucuna pruriens seed.</title>
        <authorList>
            <person name="Nnadi N.E."/>
            <person name="Vos R."/>
            <person name="Hasami M.H."/>
            <person name="Devisetty U.K."/>
            <person name="Aguiy J.C."/>
        </authorList>
    </citation>
    <scope>NUCLEOTIDE SEQUENCE [LARGE SCALE GENOMIC DNA]</scope>
    <source>
        <strain evidence="6">JCA_2017</strain>
    </source>
</reference>
<dbReference type="Pfam" id="PF02485">
    <property type="entry name" value="Branch"/>
    <property type="match status" value="2"/>
</dbReference>
<dbReference type="GO" id="GO:0016020">
    <property type="term" value="C:membrane"/>
    <property type="evidence" value="ECO:0007669"/>
    <property type="project" value="UniProtKB-SubCell"/>
</dbReference>
<accession>A0A371EZ41</accession>